<keyword evidence="5 7" id="KW-1133">Transmembrane helix</keyword>
<evidence type="ECO:0000256" key="1">
    <source>
        <dbReference type="ARBA" id="ARBA00004651"/>
    </source>
</evidence>
<dbReference type="CDD" id="cd06261">
    <property type="entry name" value="TM_PBP2"/>
    <property type="match status" value="1"/>
</dbReference>
<feature type="transmembrane region" description="Helical" evidence="7">
    <location>
        <begin position="116"/>
        <end position="137"/>
    </location>
</feature>
<accession>A0ABQ0H6Y0</accession>
<keyword evidence="10" id="KW-1185">Reference proteome</keyword>
<comment type="similarity">
    <text evidence="7">Belongs to the binding-protein-dependent transport system permease family.</text>
</comment>
<keyword evidence="3" id="KW-1003">Cell membrane</keyword>
<evidence type="ECO:0000256" key="3">
    <source>
        <dbReference type="ARBA" id="ARBA00022475"/>
    </source>
</evidence>
<comment type="subcellular location">
    <subcellularLocation>
        <location evidence="1 7">Cell membrane</location>
        <topology evidence="1 7">Multi-pass membrane protein</topology>
    </subcellularLocation>
</comment>
<proteinExistence type="inferred from homology"/>
<dbReference type="SUPFAM" id="SSF161098">
    <property type="entry name" value="MetI-like"/>
    <property type="match status" value="1"/>
</dbReference>
<evidence type="ECO:0000256" key="2">
    <source>
        <dbReference type="ARBA" id="ARBA00022448"/>
    </source>
</evidence>
<dbReference type="InterPro" id="IPR045621">
    <property type="entry name" value="BPD_transp_1_N"/>
</dbReference>
<dbReference type="Pfam" id="PF00528">
    <property type="entry name" value="BPD_transp_1"/>
    <property type="match status" value="1"/>
</dbReference>
<evidence type="ECO:0000256" key="7">
    <source>
        <dbReference type="RuleBase" id="RU363032"/>
    </source>
</evidence>
<dbReference type="InterPro" id="IPR035906">
    <property type="entry name" value="MetI-like_sf"/>
</dbReference>
<dbReference type="Proteomes" id="UP001628091">
    <property type="component" value="Unassembled WGS sequence"/>
</dbReference>
<dbReference type="Gene3D" id="1.10.3720.10">
    <property type="entry name" value="MetI-like"/>
    <property type="match status" value="1"/>
</dbReference>
<protein>
    <submittedName>
        <fullName evidence="9">ABC transporter permease</fullName>
    </submittedName>
</protein>
<keyword evidence="2 7" id="KW-0813">Transport</keyword>
<dbReference type="PROSITE" id="PS50928">
    <property type="entry name" value="ABC_TM1"/>
    <property type="match status" value="1"/>
</dbReference>
<comment type="caution">
    <text evidence="9">The sequence shown here is derived from an EMBL/GenBank/DDBJ whole genome shotgun (WGS) entry which is preliminary data.</text>
</comment>
<organism evidence="9 10">
    <name type="scientific">Phyllobacterium phragmitis</name>
    <dbReference type="NCBI Taxonomy" id="2670329"/>
    <lineage>
        <taxon>Bacteria</taxon>
        <taxon>Pseudomonadati</taxon>
        <taxon>Pseudomonadota</taxon>
        <taxon>Alphaproteobacteria</taxon>
        <taxon>Hyphomicrobiales</taxon>
        <taxon>Phyllobacteriaceae</taxon>
        <taxon>Phyllobacterium</taxon>
    </lineage>
</organism>
<feature type="transmembrane region" description="Helical" evidence="7">
    <location>
        <begin position="21"/>
        <end position="41"/>
    </location>
</feature>
<sequence>MSTYKLRQGRTMKSPLVNLAVRRLAIALVTLLIVAFAIFFATQMLPGDVAEILLGQAATPEAVAGLRQAMHLDQPAFLRFIYWLGNLFTGDLGTSYVNNMPIAELIGGRLMNSLKLAGVTALISVPIALTLGITAAIMRGTFYDRLVSILTISVISVPEFMVATMAVIVFAVYLGWLPALSMANEVTSITGLLKAFAMPVITLSFVISAQMIRMTRAAVIETLDTPYIEMALLKGASRSRMVIRHALPNALGPIVNAVALSLSYLLGGVIIVETIFNYPGIAKLMLDAVATRDLPLIQACAMIFCLAYLLLITIADLVAIVSNPRLR</sequence>
<keyword evidence="4 7" id="KW-0812">Transmembrane</keyword>
<keyword evidence="6 7" id="KW-0472">Membrane</keyword>
<feature type="transmembrane region" description="Helical" evidence="7">
    <location>
        <begin position="186"/>
        <end position="207"/>
    </location>
</feature>
<dbReference type="Pfam" id="PF19300">
    <property type="entry name" value="BPD_transp_1_N"/>
    <property type="match status" value="1"/>
</dbReference>
<evidence type="ECO:0000256" key="5">
    <source>
        <dbReference type="ARBA" id="ARBA00022989"/>
    </source>
</evidence>
<reference evidence="9 10" key="1">
    <citation type="submission" date="2024-10" db="EMBL/GenBank/DDBJ databases">
        <title>Isolation, draft genome sequencing and identification of Phyllobacterium sp. NSA23, isolated from leaf soil.</title>
        <authorList>
            <person name="Akita H."/>
        </authorList>
    </citation>
    <scope>NUCLEOTIDE SEQUENCE [LARGE SCALE GENOMIC DNA]</scope>
    <source>
        <strain evidence="9 10">NSA23</strain>
    </source>
</reference>
<feature type="transmembrane region" description="Helical" evidence="7">
    <location>
        <begin position="250"/>
        <end position="276"/>
    </location>
</feature>
<evidence type="ECO:0000313" key="9">
    <source>
        <dbReference type="EMBL" id="GAB1584684.1"/>
    </source>
</evidence>
<evidence type="ECO:0000313" key="10">
    <source>
        <dbReference type="Proteomes" id="UP001628091"/>
    </source>
</evidence>
<dbReference type="InterPro" id="IPR000515">
    <property type="entry name" value="MetI-like"/>
</dbReference>
<evidence type="ECO:0000256" key="4">
    <source>
        <dbReference type="ARBA" id="ARBA00022692"/>
    </source>
</evidence>
<evidence type="ECO:0000256" key="6">
    <source>
        <dbReference type="ARBA" id="ARBA00023136"/>
    </source>
</evidence>
<feature type="transmembrane region" description="Helical" evidence="7">
    <location>
        <begin position="149"/>
        <end position="174"/>
    </location>
</feature>
<name>A0ABQ0H6Y0_9HYPH</name>
<dbReference type="PANTHER" id="PTHR43163">
    <property type="entry name" value="DIPEPTIDE TRANSPORT SYSTEM PERMEASE PROTEIN DPPB-RELATED"/>
    <property type="match status" value="1"/>
</dbReference>
<dbReference type="EMBL" id="BAAFZP010000002">
    <property type="protein sequence ID" value="GAB1584684.1"/>
    <property type="molecule type" value="Genomic_DNA"/>
</dbReference>
<feature type="transmembrane region" description="Helical" evidence="7">
    <location>
        <begin position="296"/>
        <end position="321"/>
    </location>
</feature>
<gene>
    <name evidence="9" type="ORF">PPNSA23_46270</name>
</gene>
<feature type="domain" description="ABC transmembrane type-1" evidence="8">
    <location>
        <begin position="110"/>
        <end position="315"/>
    </location>
</feature>
<dbReference type="PANTHER" id="PTHR43163:SF3">
    <property type="entry name" value="PEPTIDE ABC TRANSPORTER PERMEASE PROTEIN"/>
    <property type="match status" value="1"/>
</dbReference>
<evidence type="ECO:0000259" key="8">
    <source>
        <dbReference type="PROSITE" id="PS50928"/>
    </source>
</evidence>